<evidence type="ECO:0000256" key="2">
    <source>
        <dbReference type="ARBA" id="ARBA00022679"/>
    </source>
</evidence>
<dbReference type="AlphaFoldDB" id="A0A3A3YZA2"/>
<keyword evidence="6" id="KW-1185">Reference proteome</keyword>
<keyword evidence="2" id="KW-0808">Transferase</keyword>
<evidence type="ECO:0000256" key="1">
    <source>
        <dbReference type="ARBA" id="ARBA00010401"/>
    </source>
</evidence>
<dbReference type="InterPro" id="IPR002618">
    <property type="entry name" value="UDPGP_fam"/>
</dbReference>
<reference evidence="5 6" key="1">
    <citation type="submission" date="2018-09" db="EMBL/GenBank/DDBJ databases">
        <title>YIM 75000 draft genome.</title>
        <authorList>
            <person name="Tang S."/>
            <person name="Feng Y."/>
        </authorList>
    </citation>
    <scope>NUCLEOTIDE SEQUENCE [LARGE SCALE GENOMIC DNA]</scope>
    <source>
        <strain evidence="5 6">YIM 75000</strain>
    </source>
</reference>
<comment type="similarity">
    <text evidence="1">Belongs to the UDPGP type 1 family.</text>
</comment>
<dbReference type="GO" id="GO:0006011">
    <property type="term" value="P:UDP-alpha-D-glucose metabolic process"/>
    <property type="evidence" value="ECO:0007669"/>
    <property type="project" value="InterPro"/>
</dbReference>
<evidence type="ECO:0000256" key="3">
    <source>
        <dbReference type="ARBA" id="ARBA00022695"/>
    </source>
</evidence>
<dbReference type="PANTHER" id="PTHR43511">
    <property type="match status" value="1"/>
</dbReference>
<sequence length="369" mass="39225">MTASIPGASPKALETLDAYGFDERTFLDLQARVRDGSLSPGSNVLQDVEPPAPGDLVDLPEPGSDEHAAAREAGLEVLRAGAFASVVLNGGMASRFGGVVKGAVEAVDGRSFLELKLGHTAELAREVGADVPTVVMTSFSTDGPTRELLADKGMAPLIFSQYVSLRLEPDGELFRTADGDVSLYGPGHGDALIALRASGTLAGLRERGVRYLMVSNVDNLPARVDPVVLGMHVRQGRPMTAEVVPNEGDVGGAPARVAGRPMVVESMRFPPGFDHSSLPATNVNTMTFDLDALDRDWDLTWVHVQKKVEGRTAVQLERMCHEASAVLDTTYLVVPATGPHGRFIPVKTPADLEAVQPQLRELLARPVLG</sequence>
<dbReference type="InterPro" id="IPR016267">
    <property type="entry name" value="UDPGP_trans"/>
</dbReference>
<feature type="region of interest" description="Disordered" evidence="4">
    <location>
        <begin position="38"/>
        <end position="67"/>
    </location>
</feature>
<comment type="caution">
    <text evidence="5">The sequence shown here is derived from an EMBL/GenBank/DDBJ whole genome shotgun (WGS) entry which is preliminary data.</text>
</comment>
<protein>
    <recommendedName>
        <fullName evidence="7">UTP--glucose-1-phosphate uridylyltransferase</fullName>
    </recommendedName>
</protein>
<accession>A0A3A3YZA2</accession>
<organism evidence="5 6">
    <name type="scientific">Vallicoccus soli</name>
    <dbReference type="NCBI Taxonomy" id="2339232"/>
    <lineage>
        <taxon>Bacteria</taxon>
        <taxon>Bacillati</taxon>
        <taxon>Actinomycetota</taxon>
        <taxon>Actinomycetes</taxon>
        <taxon>Motilibacterales</taxon>
        <taxon>Vallicoccaceae</taxon>
        <taxon>Vallicoccus</taxon>
    </lineage>
</organism>
<gene>
    <name evidence="5" type="ORF">D5H78_07660</name>
</gene>
<dbReference type="EMBL" id="QZEZ01000002">
    <property type="protein sequence ID" value="RJK97081.1"/>
    <property type="molecule type" value="Genomic_DNA"/>
</dbReference>
<keyword evidence="3" id="KW-0548">Nucleotidyltransferase</keyword>
<evidence type="ECO:0000256" key="4">
    <source>
        <dbReference type="SAM" id="MobiDB-lite"/>
    </source>
</evidence>
<evidence type="ECO:0000313" key="5">
    <source>
        <dbReference type="EMBL" id="RJK97081.1"/>
    </source>
</evidence>
<dbReference type="InterPro" id="IPR029044">
    <property type="entry name" value="Nucleotide-diphossugar_trans"/>
</dbReference>
<name>A0A3A3YZA2_9ACTN</name>
<dbReference type="Pfam" id="PF01704">
    <property type="entry name" value="UDPGP"/>
    <property type="match status" value="1"/>
</dbReference>
<dbReference type="GO" id="GO:0003983">
    <property type="term" value="F:UTP:glucose-1-phosphate uridylyltransferase activity"/>
    <property type="evidence" value="ECO:0007669"/>
    <property type="project" value="InterPro"/>
</dbReference>
<evidence type="ECO:0008006" key="7">
    <source>
        <dbReference type="Google" id="ProtNLM"/>
    </source>
</evidence>
<dbReference type="RefSeq" id="WP_119949798.1">
    <property type="nucleotide sequence ID" value="NZ_QZEZ01000002.1"/>
</dbReference>
<evidence type="ECO:0000313" key="6">
    <source>
        <dbReference type="Proteomes" id="UP000265614"/>
    </source>
</evidence>
<dbReference type="Gene3D" id="3.90.550.10">
    <property type="entry name" value="Spore Coat Polysaccharide Biosynthesis Protein SpsA, Chain A"/>
    <property type="match status" value="1"/>
</dbReference>
<dbReference type="Proteomes" id="UP000265614">
    <property type="component" value="Unassembled WGS sequence"/>
</dbReference>
<proteinExistence type="inferred from homology"/>
<dbReference type="OrthoDB" id="9804758at2"/>
<dbReference type="SUPFAM" id="SSF53448">
    <property type="entry name" value="Nucleotide-diphospho-sugar transferases"/>
    <property type="match status" value="1"/>
</dbReference>